<dbReference type="NCBIfam" id="TIGR04183">
    <property type="entry name" value="Por_Secre_tail"/>
    <property type="match status" value="1"/>
</dbReference>
<evidence type="ECO:0000259" key="2">
    <source>
        <dbReference type="Pfam" id="PF18962"/>
    </source>
</evidence>
<feature type="signal peptide" evidence="1">
    <location>
        <begin position="1"/>
        <end position="28"/>
    </location>
</feature>
<dbReference type="EMBL" id="DRQG01000114">
    <property type="protein sequence ID" value="HGY56536.1"/>
    <property type="molecule type" value="Genomic_DNA"/>
</dbReference>
<accession>A0A7V4WWJ4</accession>
<evidence type="ECO:0000256" key="1">
    <source>
        <dbReference type="SAM" id="SignalP"/>
    </source>
</evidence>
<proteinExistence type="predicted"/>
<comment type="caution">
    <text evidence="3">The sequence shown here is derived from an EMBL/GenBank/DDBJ whole genome shotgun (WGS) entry which is preliminary data.</text>
</comment>
<keyword evidence="1" id="KW-0732">Signal</keyword>
<gene>
    <name evidence="3" type="ORF">ENK44_12580</name>
</gene>
<name>A0A7V4WWJ4_CALAY</name>
<sequence length="306" mass="34752">MNKKISSTFLIIFLLINLSWGQNSPACAFYPLKIGDLWQYEVTLVLNNTNVDTTYYSFKEVLGDTLMPNGYIYKIVSEESLESNVPGDIIIRYIMVDSVSANVYEYSEDYENIKGKLIDSLECQIGDTFDDGQGMIYSCDNVFTDTVLNYVTECKSINLSMPDIQESHSLAKDIGVYYQNKIFLDGYGGNKNFNLIYANIDGEIYGEQPNAIYSDKKSPSIFSLGNNYPNPFNPVTTIPYTLRTSGTVKLTIFDTTGKIVRTMVNNYQRAGKHLIKFDGKMLSSGVYIIRLQFKNQRLTKKMILLR</sequence>
<feature type="chain" id="PRO_5031560790" evidence="1">
    <location>
        <begin position="29"/>
        <end position="306"/>
    </location>
</feature>
<dbReference type="Pfam" id="PF18962">
    <property type="entry name" value="Por_Secre_tail"/>
    <property type="match status" value="1"/>
</dbReference>
<feature type="domain" description="Secretion system C-terminal sorting" evidence="2">
    <location>
        <begin position="228"/>
        <end position="303"/>
    </location>
</feature>
<protein>
    <submittedName>
        <fullName evidence="3">T9SS type A sorting domain-containing protein</fullName>
    </submittedName>
</protein>
<dbReference type="AlphaFoldDB" id="A0A7V4WWJ4"/>
<organism evidence="3">
    <name type="scientific">Caldithrix abyssi</name>
    <dbReference type="NCBI Taxonomy" id="187145"/>
    <lineage>
        <taxon>Bacteria</taxon>
        <taxon>Pseudomonadati</taxon>
        <taxon>Calditrichota</taxon>
        <taxon>Calditrichia</taxon>
        <taxon>Calditrichales</taxon>
        <taxon>Calditrichaceae</taxon>
        <taxon>Caldithrix</taxon>
    </lineage>
</organism>
<dbReference type="InterPro" id="IPR026444">
    <property type="entry name" value="Secre_tail"/>
</dbReference>
<dbReference type="Proteomes" id="UP000885779">
    <property type="component" value="Unassembled WGS sequence"/>
</dbReference>
<reference evidence="3" key="1">
    <citation type="journal article" date="2020" name="mSystems">
        <title>Genome- and Community-Level Interaction Insights into Carbon Utilization and Element Cycling Functions of Hydrothermarchaeota in Hydrothermal Sediment.</title>
        <authorList>
            <person name="Zhou Z."/>
            <person name="Liu Y."/>
            <person name="Xu W."/>
            <person name="Pan J."/>
            <person name="Luo Z.H."/>
            <person name="Li M."/>
        </authorList>
    </citation>
    <scope>NUCLEOTIDE SEQUENCE [LARGE SCALE GENOMIC DNA]</scope>
    <source>
        <strain evidence="3">HyVt-577</strain>
    </source>
</reference>
<evidence type="ECO:0000313" key="3">
    <source>
        <dbReference type="EMBL" id="HGY56536.1"/>
    </source>
</evidence>
<dbReference type="Gene3D" id="2.60.40.4070">
    <property type="match status" value="1"/>
</dbReference>